<dbReference type="PANTHER" id="PTHR47447">
    <property type="entry name" value="OS03G0856100 PROTEIN"/>
    <property type="match status" value="1"/>
</dbReference>
<dbReference type="PROSITE" id="PS51375">
    <property type="entry name" value="PPR"/>
    <property type="match status" value="2"/>
</dbReference>
<keyword evidence="2" id="KW-0677">Repeat</keyword>
<feature type="repeat" description="PPR" evidence="3">
    <location>
        <begin position="235"/>
        <end position="269"/>
    </location>
</feature>
<accession>A0AAV6Y1L6</accession>
<dbReference type="EMBL" id="WHWC01000002">
    <property type="protein sequence ID" value="KAG8387650.1"/>
    <property type="molecule type" value="Genomic_DNA"/>
</dbReference>
<dbReference type="InterPro" id="IPR011990">
    <property type="entry name" value="TPR-like_helical_dom_sf"/>
</dbReference>
<comment type="caution">
    <text evidence="4">The sequence shown here is derived from an EMBL/GenBank/DDBJ whole genome shotgun (WGS) entry which is preliminary data.</text>
</comment>
<name>A0AAV6Y1L6_9LAMI</name>
<evidence type="ECO:0000313" key="4">
    <source>
        <dbReference type="EMBL" id="KAG8387650.1"/>
    </source>
</evidence>
<protein>
    <recommendedName>
        <fullName evidence="6">Pentatricopeptide repeat-containing protein</fullName>
    </recommendedName>
</protein>
<reference evidence="4" key="1">
    <citation type="submission" date="2019-10" db="EMBL/GenBank/DDBJ databases">
        <authorList>
            <person name="Zhang R."/>
            <person name="Pan Y."/>
            <person name="Wang J."/>
            <person name="Ma R."/>
            <person name="Yu S."/>
        </authorList>
    </citation>
    <scope>NUCLEOTIDE SEQUENCE</scope>
    <source>
        <strain evidence="4">LA-IB0</strain>
        <tissue evidence="4">Leaf</tissue>
    </source>
</reference>
<evidence type="ECO:0000256" key="2">
    <source>
        <dbReference type="ARBA" id="ARBA00022737"/>
    </source>
</evidence>
<evidence type="ECO:0000313" key="5">
    <source>
        <dbReference type="Proteomes" id="UP000826271"/>
    </source>
</evidence>
<dbReference type="Proteomes" id="UP000826271">
    <property type="component" value="Unassembled WGS sequence"/>
</dbReference>
<gene>
    <name evidence="4" type="ORF">BUALT_Bualt02G0043400</name>
</gene>
<dbReference type="NCBIfam" id="TIGR00756">
    <property type="entry name" value="PPR"/>
    <property type="match status" value="1"/>
</dbReference>
<dbReference type="Pfam" id="PF13041">
    <property type="entry name" value="PPR_2"/>
    <property type="match status" value="1"/>
</dbReference>
<proteinExistence type="inferred from homology"/>
<dbReference type="PANTHER" id="PTHR47447:SF17">
    <property type="entry name" value="OS12G0638900 PROTEIN"/>
    <property type="match status" value="1"/>
</dbReference>
<comment type="similarity">
    <text evidence="1">Belongs to the PPR family. P subfamily.</text>
</comment>
<dbReference type="InterPro" id="IPR002885">
    <property type="entry name" value="PPR_rpt"/>
</dbReference>
<organism evidence="4 5">
    <name type="scientific">Buddleja alternifolia</name>
    <dbReference type="NCBI Taxonomy" id="168488"/>
    <lineage>
        <taxon>Eukaryota</taxon>
        <taxon>Viridiplantae</taxon>
        <taxon>Streptophyta</taxon>
        <taxon>Embryophyta</taxon>
        <taxon>Tracheophyta</taxon>
        <taxon>Spermatophyta</taxon>
        <taxon>Magnoliopsida</taxon>
        <taxon>eudicotyledons</taxon>
        <taxon>Gunneridae</taxon>
        <taxon>Pentapetalae</taxon>
        <taxon>asterids</taxon>
        <taxon>lamiids</taxon>
        <taxon>Lamiales</taxon>
        <taxon>Scrophulariaceae</taxon>
        <taxon>Buddlejeae</taxon>
        <taxon>Buddleja</taxon>
    </lineage>
</organism>
<keyword evidence="5" id="KW-1185">Reference proteome</keyword>
<evidence type="ECO:0000256" key="1">
    <source>
        <dbReference type="ARBA" id="ARBA00007626"/>
    </source>
</evidence>
<dbReference type="Gene3D" id="1.25.40.10">
    <property type="entry name" value="Tetratricopeptide repeat domain"/>
    <property type="match status" value="1"/>
</dbReference>
<dbReference type="AlphaFoldDB" id="A0AAV6Y1L6"/>
<feature type="repeat" description="PPR" evidence="3">
    <location>
        <begin position="270"/>
        <end position="305"/>
    </location>
</feature>
<evidence type="ECO:0008006" key="6">
    <source>
        <dbReference type="Google" id="ProtNLM"/>
    </source>
</evidence>
<evidence type="ECO:0000256" key="3">
    <source>
        <dbReference type="PROSITE-ProRule" id="PRU00708"/>
    </source>
</evidence>
<sequence>MVLLVYDVGFLGADVATSGVSEVREAWESQRETYTSEFLEFDPCIWNGYSVGNMVSSSKEIAIPMALAARNLGVIFRPSSHIFLQFSLAHSVSSQHSLQESIRAAVESKTYKQIPELLIASRESFQNPNPFAFLSTFSETHRVSVIDEILQSLIPVRPRSHPRVAYSCLLSYTLESPNPLPLALAIIQRTLRSGCLPVPQTHLLLPKAWLDHRKRSQLSIPSTLSEMHFIGYSPDCGTCNYLILSLCKVDQLQEALKVLHGMSRAGCIPDLDSYGTLISEMSELRKTSRVLEMVKEMMKKHGLNPRKETIVKAVDSMRATREIWRAVEMIEFLESEDVDIGFEAYELALEGCLEGRRFVLAGKFVIRMTERGFIPYIRVRQRLVEGLVSVGELEFASVVRQRFAELKS</sequence>